<evidence type="ECO:0000256" key="5">
    <source>
        <dbReference type="ARBA" id="ARBA00022692"/>
    </source>
</evidence>
<keyword evidence="7 8" id="KW-0472">Membrane</keyword>
<keyword evidence="4" id="KW-1003">Cell membrane</keyword>
<evidence type="ECO:0000259" key="9">
    <source>
        <dbReference type="PROSITE" id="PS50928"/>
    </source>
</evidence>
<evidence type="ECO:0000256" key="7">
    <source>
        <dbReference type="ARBA" id="ARBA00023136"/>
    </source>
</evidence>
<dbReference type="PANTHER" id="PTHR43848">
    <property type="entry name" value="PUTRESCINE TRANSPORT SYSTEM PERMEASE PROTEIN POTI"/>
    <property type="match status" value="1"/>
</dbReference>
<sequence length="281" mass="30569">VVLATWTWLYVAWMFVPVVIAFVFSFNGGRSRSVWQGFSLRWWTEDPNASFLHDESLHSALRNSLILAVLTMLISTPLGIALALGLARWRAKVAKGANWLMLVPLVTPEIVMGASLLLVFSNLYTGVPLGRPAQLLGHVTFSMSYVVVVSRGRLLAIGRDYEEAARDLGATAIQALRMVLLPLLAPAILASFVIVFAMSIDDFVISSFLSSGVASETVPVRIYSAVRTSSTPALNALASFLVFSSLFALALGMLGVSTYRKRRGDDSDGESVLTEFANFDM</sequence>
<dbReference type="InterPro" id="IPR035906">
    <property type="entry name" value="MetI-like_sf"/>
</dbReference>
<dbReference type="AlphaFoldDB" id="A0A381N7E2"/>
<evidence type="ECO:0000256" key="4">
    <source>
        <dbReference type="ARBA" id="ARBA00022475"/>
    </source>
</evidence>
<organism evidence="10">
    <name type="scientific">marine metagenome</name>
    <dbReference type="NCBI Taxonomy" id="408172"/>
    <lineage>
        <taxon>unclassified sequences</taxon>
        <taxon>metagenomes</taxon>
        <taxon>ecological metagenomes</taxon>
    </lineage>
</organism>
<feature type="transmembrane region" description="Helical" evidence="8">
    <location>
        <begin position="233"/>
        <end position="254"/>
    </location>
</feature>
<feature type="transmembrane region" description="Helical" evidence="8">
    <location>
        <begin position="135"/>
        <end position="154"/>
    </location>
</feature>
<name>A0A381N7E2_9ZZZZ</name>
<evidence type="ECO:0000256" key="1">
    <source>
        <dbReference type="ARBA" id="ARBA00004651"/>
    </source>
</evidence>
<dbReference type="PANTHER" id="PTHR43848:SF2">
    <property type="entry name" value="PUTRESCINE TRANSPORT SYSTEM PERMEASE PROTEIN POTI"/>
    <property type="match status" value="1"/>
</dbReference>
<dbReference type="InterPro" id="IPR051789">
    <property type="entry name" value="Bact_Polyamine_Transport"/>
</dbReference>
<keyword evidence="5 8" id="KW-0812">Transmembrane</keyword>
<feature type="non-terminal residue" evidence="10">
    <location>
        <position position="1"/>
    </location>
</feature>
<keyword evidence="6 8" id="KW-1133">Transmembrane helix</keyword>
<reference evidence="10" key="1">
    <citation type="submission" date="2018-05" db="EMBL/GenBank/DDBJ databases">
        <authorList>
            <person name="Lanie J.A."/>
            <person name="Ng W.-L."/>
            <person name="Kazmierczak K.M."/>
            <person name="Andrzejewski T.M."/>
            <person name="Davidsen T.M."/>
            <person name="Wayne K.J."/>
            <person name="Tettelin H."/>
            <person name="Glass J.I."/>
            <person name="Rusch D."/>
            <person name="Podicherti R."/>
            <person name="Tsui H.-C.T."/>
            <person name="Winkler M.E."/>
        </authorList>
    </citation>
    <scope>NUCLEOTIDE SEQUENCE</scope>
</reference>
<dbReference type="GO" id="GO:0055085">
    <property type="term" value="P:transmembrane transport"/>
    <property type="evidence" value="ECO:0007669"/>
    <property type="project" value="InterPro"/>
</dbReference>
<evidence type="ECO:0000256" key="8">
    <source>
        <dbReference type="SAM" id="Phobius"/>
    </source>
</evidence>
<dbReference type="Gene3D" id="1.10.3720.10">
    <property type="entry name" value="MetI-like"/>
    <property type="match status" value="1"/>
</dbReference>
<evidence type="ECO:0000256" key="2">
    <source>
        <dbReference type="ARBA" id="ARBA00007069"/>
    </source>
</evidence>
<dbReference type="PROSITE" id="PS50928">
    <property type="entry name" value="ABC_TM1"/>
    <property type="match status" value="1"/>
</dbReference>
<accession>A0A381N7E2</accession>
<comment type="subcellular location">
    <subcellularLocation>
        <location evidence="1">Cell membrane</location>
        <topology evidence="1">Multi-pass membrane protein</topology>
    </subcellularLocation>
</comment>
<proteinExistence type="inferred from homology"/>
<feature type="transmembrane region" description="Helical" evidence="8">
    <location>
        <begin position="65"/>
        <end position="87"/>
    </location>
</feature>
<dbReference type="InterPro" id="IPR000515">
    <property type="entry name" value="MetI-like"/>
</dbReference>
<dbReference type="GO" id="GO:0005886">
    <property type="term" value="C:plasma membrane"/>
    <property type="evidence" value="ECO:0007669"/>
    <property type="project" value="UniProtKB-SubCell"/>
</dbReference>
<comment type="similarity">
    <text evidence="2">Belongs to the binding-protein-dependent transport system permease family. CysTW subfamily.</text>
</comment>
<feature type="transmembrane region" description="Helical" evidence="8">
    <location>
        <begin position="99"/>
        <end position="123"/>
    </location>
</feature>
<dbReference type="EMBL" id="UINC01000169">
    <property type="protein sequence ID" value="SUZ50425.1"/>
    <property type="molecule type" value="Genomic_DNA"/>
</dbReference>
<dbReference type="CDD" id="cd06261">
    <property type="entry name" value="TM_PBP2"/>
    <property type="match status" value="1"/>
</dbReference>
<dbReference type="Pfam" id="PF00528">
    <property type="entry name" value="BPD_transp_1"/>
    <property type="match status" value="1"/>
</dbReference>
<keyword evidence="3" id="KW-0813">Transport</keyword>
<evidence type="ECO:0000313" key="10">
    <source>
        <dbReference type="EMBL" id="SUZ50425.1"/>
    </source>
</evidence>
<feature type="transmembrane region" description="Helical" evidence="8">
    <location>
        <begin position="7"/>
        <end position="26"/>
    </location>
</feature>
<evidence type="ECO:0000256" key="6">
    <source>
        <dbReference type="ARBA" id="ARBA00022989"/>
    </source>
</evidence>
<feature type="domain" description="ABC transmembrane type-1" evidence="9">
    <location>
        <begin position="61"/>
        <end position="255"/>
    </location>
</feature>
<gene>
    <name evidence="10" type="ORF">METZ01_LOCUS3279</name>
</gene>
<evidence type="ECO:0000256" key="3">
    <source>
        <dbReference type="ARBA" id="ARBA00022448"/>
    </source>
</evidence>
<feature type="transmembrane region" description="Helical" evidence="8">
    <location>
        <begin position="175"/>
        <end position="200"/>
    </location>
</feature>
<protein>
    <recommendedName>
        <fullName evidence="9">ABC transmembrane type-1 domain-containing protein</fullName>
    </recommendedName>
</protein>
<dbReference type="SUPFAM" id="SSF161098">
    <property type="entry name" value="MetI-like"/>
    <property type="match status" value="1"/>
</dbReference>